<organism evidence="1 2">
    <name type="scientific">Polytolypa hystricis (strain UAMH7299)</name>
    <dbReference type="NCBI Taxonomy" id="1447883"/>
    <lineage>
        <taxon>Eukaryota</taxon>
        <taxon>Fungi</taxon>
        <taxon>Dikarya</taxon>
        <taxon>Ascomycota</taxon>
        <taxon>Pezizomycotina</taxon>
        <taxon>Eurotiomycetes</taxon>
        <taxon>Eurotiomycetidae</taxon>
        <taxon>Onygenales</taxon>
        <taxon>Onygenales incertae sedis</taxon>
        <taxon>Polytolypa</taxon>
    </lineage>
</organism>
<accession>A0A2B7XP74</accession>
<evidence type="ECO:0000313" key="2">
    <source>
        <dbReference type="Proteomes" id="UP000224634"/>
    </source>
</evidence>
<gene>
    <name evidence="1" type="ORF">AJ80_07323</name>
</gene>
<proteinExistence type="predicted"/>
<evidence type="ECO:0000313" key="1">
    <source>
        <dbReference type="EMBL" id="PGH10966.1"/>
    </source>
</evidence>
<keyword evidence="2" id="KW-1185">Reference proteome</keyword>
<dbReference type="AlphaFoldDB" id="A0A2B7XP74"/>
<reference evidence="1 2" key="1">
    <citation type="submission" date="2017-10" db="EMBL/GenBank/DDBJ databases">
        <title>Comparative genomics in systemic dimorphic fungi from Ajellomycetaceae.</title>
        <authorList>
            <person name="Munoz J.F."/>
            <person name="Mcewen J.G."/>
            <person name="Clay O.K."/>
            <person name="Cuomo C.A."/>
        </authorList>
    </citation>
    <scope>NUCLEOTIDE SEQUENCE [LARGE SCALE GENOMIC DNA]</scope>
    <source>
        <strain evidence="1 2">UAMH7299</strain>
    </source>
</reference>
<name>A0A2B7XP74_POLH7</name>
<protein>
    <submittedName>
        <fullName evidence="1">Uncharacterized protein</fullName>
    </submittedName>
</protein>
<dbReference type="EMBL" id="PDNA01000139">
    <property type="protein sequence ID" value="PGH10966.1"/>
    <property type="molecule type" value="Genomic_DNA"/>
</dbReference>
<dbReference type="Proteomes" id="UP000224634">
    <property type="component" value="Unassembled WGS sequence"/>
</dbReference>
<sequence>MIARHRGSDLTQLFWRYLCEANVLQDPEDLCEVNLAAVDALEDEEQNIDLLAILSHQAIMYESREMRERQSN</sequence>
<comment type="caution">
    <text evidence="1">The sequence shown here is derived from an EMBL/GenBank/DDBJ whole genome shotgun (WGS) entry which is preliminary data.</text>
</comment>